<protein>
    <submittedName>
        <fullName evidence="4">Putative NADPH-quinone reductase (Modulator of drug activity B)</fullName>
    </submittedName>
</protein>
<evidence type="ECO:0000313" key="5">
    <source>
        <dbReference type="Proteomes" id="UP000198744"/>
    </source>
</evidence>
<evidence type="ECO:0000259" key="3">
    <source>
        <dbReference type="Pfam" id="PF02525"/>
    </source>
</evidence>
<keyword evidence="2" id="KW-0560">Oxidoreductase</keyword>
<dbReference type="PANTHER" id="PTHR10204">
    <property type="entry name" value="NAD P H OXIDOREDUCTASE-RELATED"/>
    <property type="match status" value="1"/>
</dbReference>
<keyword evidence="5" id="KW-1185">Reference proteome</keyword>
<proteinExistence type="inferred from homology"/>
<organism evidence="4 5">
    <name type="scientific">Syntrophus gentianae</name>
    <dbReference type="NCBI Taxonomy" id="43775"/>
    <lineage>
        <taxon>Bacteria</taxon>
        <taxon>Pseudomonadati</taxon>
        <taxon>Thermodesulfobacteriota</taxon>
        <taxon>Syntrophia</taxon>
        <taxon>Syntrophales</taxon>
        <taxon>Syntrophaceae</taxon>
        <taxon>Syntrophus</taxon>
    </lineage>
</organism>
<evidence type="ECO:0000256" key="1">
    <source>
        <dbReference type="ARBA" id="ARBA00006252"/>
    </source>
</evidence>
<name>A0A1H7Y6M2_9BACT</name>
<dbReference type="InterPro" id="IPR029039">
    <property type="entry name" value="Flavoprotein-like_sf"/>
</dbReference>
<reference evidence="4 5" key="1">
    <citation type="submission" date="2016-10" db="EMBL/GenBank/DDBJ databases">
        <authorList>
            <person name="de Groot N.N."/>
        </authorList>
    </citation>
    <scope>NUCLEOTIDE SEQUENCE [LARGE SCALE GENOMIC DNA]</scope>
    <source>
        <strain evidence="4 5">DSM 8423</strain>
    </source>
</reference>
<comment type="similarity">
    <text evidence="1">Belongs to the NAD(P)H dehydrogenase (quinone) family.</text>
</comment>
<evidence type="ECO:0000256" key="2">
    <source>
        <dbReference type="ARBA" id="ARBA00023002"/>
    </source>
</evidence>
<dbReference type="STRING" id="43775.SAMN04489760_11476"/>
<accession>A0A1H7Y6M2</accession>
<dbReference type="PANTHER" id="PTHR10204:SF34">
    <property type="entry name" value="NAD(P)H DEHYDROGENASE [QUINONE] 1 ISOFORM 1"/>
    <property type="match status" value="1"/>
</dbReference>
<dbReference type="GO" id="GO:0005829">
    <property type="term" value="C:cytosol"/>
    <property type="evidence" value="ECO:0007669"/>
    <property type="project" value="TreeGrafter"/>
</dbReference>
<dbReference type="RefSeq" id="WP_093883671.1">
    <property type="nucleotide sequence ID" value="NZ_FOBS01000014.1"/>
</dbReference>
<dbReference type="GO" id="GO:0003955">
    <property type="term" value="F:NAD(P)H dehydrogenase (quinone) activity"/>
    <property type="evidence" value="ECO:0007669"/>
    <property type="project" value="TreeGrafter"/>
</dbReference>
<dbReference type="AlphaFoldDB" id="A0A1H7Y6M2"/>
<dbReference type="InterPro" id="IPR051545">
    <property type="entry name" value="NAD(P)H_dehydrogenase_qn"/>
</dbReference>
<evidence type="ECO:0000313" key="4">
    <source>
        <dbReference type="EMBL" id="SEM41770.1"/>
    </source>
</evidence>
<dbReference type="EMBL" id="FOBS01000014">
    <property type="protein sequence ID" value="SEM41770.1"/>
    <property type="molecule type" value="Genomic_DNA"/>
</dbReference>
<dbReference type="OrthoDB" id="9798454at2"/>
<dbReference type="Pfam" id="PF02525">
    <property type="entry name" value="Flavodoxin_2"/>
    <property type="match status" value="1"/>
</dbReference>
<sequence length="200" mass="22566">MRISLILAHPDQESFNHAIARTAVGQLERNGHEVSFSDLYAEDFDPLLTGKEIPKDAFLPEAIRTHCDEISEAEGIIIVHPNWWGQPPAILKGWVDRVVRPGVAYEFLEGDSGEGVPKGLLKADTALVFNTSNTRAEREALVFGDPLETIWRNCIFGLCGVTHFHRRTFGVIVTSTEVQRKAWLDEVREIVDRLFPREHP</sequence>
<gene>
    <name evidence="4" type="ORF">SAMN04489760_11476</name>
</gene>
<dbReference type="SUPFAM" id="SSF52218">
    <property type="entry name" value="Flavoproteins"/>
    <property type="match status" value="1"/>
</dbReference>
<dbReference type="Gene3D" id="3.40.50.360">
    <property type="match status" value="1"/>
</dbReference>
<dbReference type="Proteomes" id="UP000198744">
    <property type="component" value="Unassembled WGS sequence"/>
</dbReference>
<dbReference type="InterPro" id="IPR003680">
    <property type="entry name" value="Flavodoxin_fold"/>
</dbReference>
<feature type="domain" description="Flavodoxin-like fold" evidence="3">
    <location>
        <begin position="1"/>
        <end position="169"/>
    </location>
</feature>